<organism evidence="3 4">
    <name type="scientific">Rotaria socialis</name>
    <dbReference type="NCBI Taxonomy" id="392032"/>
    <lineage>
        <taxon>Eukaryota</taxon>
        <taxon>Metazoa</taxon>
        <taxon>Spiralia</taxon>
        <taxon>Gnathifera</taxon>
        <taxon>Rotifera</taxon>
        <taxon>Eurotatoria</taxon>
        <taxon>Bdelloidea</taxon>
        <taxon>Philodinida</taxon>
        <taxon>Philodinidae</taxon>
        <taxon>Rotaria</taxon>
    </lineage>
</organism>
<dbReference type="AlphaFoldDB" id="A0A818GJN7"/>
<dbReference type="InterPro" id="IPR011990">
    <property type="entry name" value="TPR-like_helical_dom_sf"/>
</dbReference>
<dbReference type="InterPro" id="IPR019734">
    <property type="entry name" value="TPR_rpt"/>
</dbReference>
<dbReference type="Pfam" id="PF13424">
    <property type="entry name" value="TPR_12"/>
    <property type="match status" value="1"/>
</dbReference>
<dbReference type="PANTHER" id="PTHR45641:SF1">
    <property type="entry name" value="AAA+ ATPASE DOMAIN-CONTAINING PROTEIN"/>
    <property type="match status" value="1"/>
</dbReference>
<dbReference type="SMART" id="SM00028">
    <property type="entry name" value="TPR"/>
    <property type="match status" value="3"/>
</dbReference>
<accession>A0A818GJN7</accession>
<dbReference type="PANTHER" id="PTHR45641">
    <property type="entry name" value="TETRATRICOPEPTIDE REPEAT PROTEIN (AFU_ORTHOLOGUE AFUA_6G03870)"/>
    <property type="match status" value="1"/>
</dbReference>
<evidence type="ECO:0000256" key="2">
    <source>
        <dbReference type="ARBA" id="ARBA00022803"/>
    </source>
</evidence>
<reference evidence="3" key="1">
    <citation type="submission" date="2021-02" db="EMBL/GenBank/DDBJ databases">
        <authorList>
            <person name="Nowell W R."/>
        </authorList>
    </citation>
    <scope>NUCLEOTIDE SEQUENCE</scope>
</reference>
<sequence>MTYNRLGAAFYQQAKFKVSLEVFEKCHEIEVKLHPHCDLDTAESLNNIVQVRHALGDYNRAIDCLNKILNMQLHLLPPNHLDFTTTYYNLADAFFAQDKLREALHIVKQKYNVDSKNLPPDHPRVKDDIGTISILKILLWYHFPKK</sequence>
<keyword evidence="1" id="KW-0677">Repeat</keyword>
<evidence type="ECO:0000256" key="1">
    <source>
        <dbReference type="ARBA" id="ARBA00022737"/>
    </source>
</evidence>
<gene>
    <name evidence="3" type="ORF">KIK155_LOCUS15104</name>
</gene>
<dbReference type="EMBL" id="CAJNYV010002644">
    <property type="protein sequence ID" value="CAF3490359.1"/>
    <property type="molecule type" value="Genomic_DNA"/>
</dbReference>
<comment type="caution">
    <text evidence="3">The sequence shown here is derived from an EMBL/GenBank/DDBJ whole genome shotgun (WGS) entry which is preliminary data.</text>
</comment>
<evidence type="ECO:0000313" key="4">
    <source>
        <dbReference type="Proteomes" id="UP000663865"/>
    </source>
</evidence>
<dbReference type="SUPFAM" id="SSF48452">
    <property type="entry name" value="TPR-like"/>
    <property type="match status" value="1"/>
</dbReference>
<dbReference type="Gene3D" id="1.25.40.10">
    <property type="entry name" value="Tetratricopeptide repeat domain"/>
    <property type="match status" value="1"/>
</dbReference>
<proteinExistence type="predicted"/>
<keyword evidence="2" id="KW-0802">TPR repeat</keyword>
<name>A0A818GJN7_9BILA</name>
<evidence type="ECO:0000313" key="3">
    <source>
        <dbReference type="EMBL" id="CAF3490359.1"/>
    </source>
</evidence>
<dbReference type="Proteomes" id="UP000663865">
    <property type="component" value="Unassembled WGS sequence"/>
</dbReference>
<protein>
    <submittedName>
        <fullName evidence="3">Uncharacterized protein</fullName>
    </submittedName>
</protein>